<dbReference type="Gene3D" id="2.170.16.10">
    <property type="entry name" value="Hedgehog/Intein (Hint) domain"/>
    <property type="match status" value="2"/>
</dbReference>
<feature type="domain" description="Hint" evidence="4">
    <location>
        <begin position="466"/>
        <end position="512"/>
    </location>
</feature>
<evidence type="ECO:0000313" key="6">
    <source>
        <dbReference type="EMBL" id="AKO59111.1"/>
    </source>
</evidence>
<dbReference type="Pfam" id="PF14890">
    <property type="entry name" value="Intein_splicing"/>
    <property type="match status" value="1"/>
</dbReference>
<proteinExistence type="predicted"/>
<evidence type="ECO:0000256" key="2">
    <source>
        <dbReference type="ARBA" id="ARBA00023000"/>
    </source>
</evidence>
<name>A0A0H4IIZ3_9CAUD</name>
<dbReference type="PROSITE" id="PS50817">
    <property type="entry name" value="INTEIN_N_TER"/>
    <property type="match status" value="1"/>
</dbReference>
<dbReference type="GO" id="GO:0016539">
    <property type="term" value="P:intein-mediated protein splicing"/>
    <property type="evidence" value="ECO:0007669"/>
    <property type="project" value="InterPro"/>
</dbReference>
<dbReference type="InterPro" id="IPR006141">
    <property type="entry name" value="Intein_N"/>
</dbReference>
<reference evidence="6 7" key="1">
    <citation type="journal article" date="2015" name="Virol. J.">
        <title>Whole genome sequence comparison of ten diagnostic brucellaphages propagated on two Brucella abortus hosts.</title>
        <authorList>
            <person name="Tevdoradze E."/>
            <person name="Farlow J."/>
            <person name="Kotorashvili A."/>
            <person name="Skhirtladze N."/>
            <person name="Antadze I."/>
            <person name="Gunia S."/>
            <person name="Balarjishvili N."/>
            <person name="Kvachadze L."/>
            <person name="Kutateladze M."/>
        </authorList>
    </citation>
    <scope>NUCLEOTIDE SEQUENCE [LARGE SCALE GENOMIC DNA]</scope>
</reference>
<keyword evidence="2" id="KW-0651">Protein splicing</keyword>
<dbReference type="CDD" id="cd00081">
    <property type="entry name" value="Hint"/>
    <property type="match status" value="2"/>
</dbReference>
<dbReference type="SUPFAM" id="SSF51294">
    <property type="entry name" value="Hedgehog/intein (Hint) domain"/>
    <property type="match status" value="1"/>
</dbReference>
<evidence type="ECO:0000259" key="5">
    <source>
        <dbReference type="SMART" id="SM00306"/>
    </source>
</evidence>
<dbReference type="EMBL" id="KJ133690">
    <property type="protein sequence ID" value="AKO59111.1"/>
    <property type="molecule type" value="Genomic_DNA"/>
</dbReference>
<accession>A0A0H4IIZ3</accession>
<dbReference type="PROSITE" id="PS50818">
    <property type="entry name" value="INTEIN_C_TER"/>
    <property type="match status" value="1"/>
</dbReference>
<keyword evidence="1" id="KW-0068">Autocatalytic cleavage</keyword>
<feature type="region of interest" description="Disordered" evidence="3">
    <location>
        <begin position="426"/>
        <end position="445"/>
    </location>
</feature>
<organism evidence="6 7">
    <name type="scientific">Brucella phage 11sa_19</name>
    <dbReference type="NCBI Taxonomy" id="1667371"/>
    <lineage>
        <taxon>Viruses</taxon>
        <taxon>Duplodnaviria</taxon>
        <taxon>Heunggongvirae</taxon>
        <taxon>Uroviricota</taxon>
        <taxon>Caudoviricetes</taxon>
        <taxon>Perisivirus</taxon>
        <taxon>Perisivirus Tb</taxon>
    </lineage>
</organism>
<protein>
    <submittedName>
        <fullName evidence="6">Putative terminase large subunit</fullName>
    </submittedName>
</protein>
<dbReference type="InterPro" id="IPR030934">
    <property type="entry name" value="Intein_C"/>
</dbReference>
<dbReference type="SMART" id="SM00305">
    <property type="entry name" value="HintC"/>
    <property type="match status" value="1"/>
</dbReference>
<dbReference type="PRINTS" id="PR00379">
    <property type="entry name" value="INTEIN"/>
</dbReference>
<evidence type="ECO:0000313" key="7">
    <source>
        <dbReference type="Proteomes" id="UP000224380"/>
    </source>
</evidence>
<dbReference type="SMART" id="SM00306">
    <property type="entry name" value="HintN"/>
    <property type="match status" value="1"/>
</dbReference>
<sequence>MTITKAQAAQELLNRRKARRNLVDYARYIEVPGAPVEEQDEESDEAEYFAETQLAKHHILILEAAQRCIEKPYGRLMLFMPPGSAKSSYGSVVVPSWAMGQKPGFKVIGVSYGSDMAKKFGRRTRSIIKQSKYRALFSTSLSGDQAAADEWALDNGSEYMSGGILSGITGNRADCLVAGTMIETSEGPVAIENIEHCPASVKVLSFNHRLNMMEYQDIEAFSHRKGIGIYRVTTARGSVVEATGNHQFYTGRGYVKASSLAPGDSLLSQLRKGEGETSIRLPEMGGEVRKGSLLLPSLQPRARVVQGQEKVRRVREPNGKEDAQVLRHMPSSSKEVAPCDSSANLPRLPDLQQDFQSGLAWQEGGGLCRLLQPNMCGHRPFSAYEREGEPDVEGWSYASQATASFSPRVQGDEAADRREGWLHVRDMRGRQEATRSPHRQLADEQRVNEFGNPLSSLPQGGPQELAWEAERDHVISVERIGDEASVFDIQVSKNHNFFANGILVHNCVIIDDPIKGRQDADSEVIRQRTWDEYQESVLTRLKPGGSIIIIQTRWHEDDLSGRILPDNYAGESGMIMGKDGFEWEVICLAAECERADDPLGREIGQMLWEEWFDEKHWQVHRKNPRTWSALFQQRPAPDSGDYFKKEWIKLVSASQVPPLNTMSIYGASDYAVTNNGGDYTVHVVVGVDSEGRIWLLDIWRQQASSDRWVDSFCDLVRKWKPIGWAEETGQIKSGVGPFLVKRMIETGSYVAREQFPTRGGDKSVRAQSIRGRIALSGLYVRDDLPGLDALMSEMMSFPVGVHDDQVDALGLVGQLMDRMTPGKPQKKPERMDYSAVYASPLPGQRKRV</sequence>
<dbReference type="InterPro" id="IPR003586">
    <property type="entry name" value="Hint_dom_C"/>
</dbReference>
<dbReference type="NCBIfam" id="TIGR01443">
    <property type="entry name" value="intein_Cterm"/>
    <property type="match status" value="1"/>
</dbReference>
<gene>
    <name evidence="6" type="ORF">p11sa19_07</name>
</gene>
<feature type="domain" description="Hint" evidence="5">
    <location>
        <begin position="173"/>
        <end position="270"/>
    </location>
</feature>
<dbReference type="Proteomes" id="UP000224380">
    <property type="component" value="Segment"/>
</dbReference>
<dbReference type="NCBIfam" id="TIGR01445">
    <property type="entry name" value="intein_Nterm"/>
    <property type="match status" value="1"/>
</dbReference>
<dbReference type="InterPro" id="IPR006142">
    <property type="entry name" value="INTEIN"/>
</dbReference>
<dbReference type="InterPro" id="IPR003587">
    <property type="entry name" value="Hint_dom_N"/>
</dbReference>
<evidence type="ECO:0000259" key="4">
    <source>
        <dbReference type="SMART" id="SM00305"/>
    </source>
</evidence>
<dbReference type="InterPro" id="IPR036844">
    <property type="entry name" value="Hint_dom_sf"/>
</dbReference>
<dbReference type="Gene3D" id="3.30.420.240">
    <property type="match status" value="1"/>
</dbReference>
<evidence type="ECO:0000256" key="3">
    <source>
        <dbReference type="SAM" id="MobiDB-lite"/>
    </source>
</evidence>
<evidence type="ECO:0000256" key="1">
    <source>
        <dbReference type="ARBA" id="ARBA00022813"/>
    </source>
</evidence>